<dbReference type="Gene3D" id="2.40.30.70">
    <property type="entry name" value="YaeB-like"/>
    <property type="match status" value="1"/>
</dbReference>
<evidence type="ECO:0000256" key="2">
    <source>
        <dbReference type="ARBA" id="ARBA00033753"/>
    </source>
</evidence>
<dbReference type="OrthoDB" id="9804309at2"/>
<dbReference type="PROSITE" id="PS51668">
    <property type="entry name" value="TSAA_2"/>
    <property type="match status" value="1"/>
</dbReference>
<dbReference type="EMBL" id="FUKQ01000047">
    <property type="protein sequence ID" value="SJN41885.1"/>
    <property type="molecule type" value="Genomic_DNA"/>
</dbReference>
<dbReference type="InterPro" id="IPR023368">
    <property type="entry name" value="UPF0066_cons_site"/>
</dbReference>
<name>A0A1R4KCL0_9ACTN</name>
<evidence type="ECO:0000313" key="4">
    <source>
        <dbReference type="EMBL" id="SJN41885.1"/>
    </source>
</evidence>
<dbReference type="PANTHER" id="PTHR12818">
    <property type="entry name" value="TRNA (ADENINE(37)-N6)-METHYLTRANSFERASE"/>
    <property type="match status" value="1"/>
</dbReference>
<dbReference type="CDD" id="cd09281">
    <property type="entry name" value="UPF0066"/>
    <property type="match status" value="1"/>
</dbReference>
<dbReference type="STRING" id="1255658.FM114_13125"/>
<comment type="similarity">
    <text evidence="2">Belongs to the tRNA methyltransferase O family.</text>
</comment>
<evidence type="ECO:0000313" key="5">
    <source>
        <dbReference type="Proteomes" id="UP000188342"/>
    </source>
</evidence>
<dbReference type="Gene3D" id="3.30.2310.10">
    <property type="entry name" value="YaeB-like"/>
    <property type="match status" value="1"/>
</dbReference>
<organism evidence="4 5">
    <name type="scientific">Luteococcus japonicus LSP_Lj1</name>
    <dbReference type="NCBI Taxonomy" id="1255658"/>
    <lineage>
        <taxon>Bacteria</taxon>
        <taxon>Bacillati</taxon>
        <taxon>Actinomycetota</taxon>
        <taxon>Actinomycetes</taxon>
        <taxon>Propionibacteriales</taxon>
        <taxon>Propionibacteriaceae</taxon>
        <taxon>Luteococcus</taxon>
    </lineage>
</organism>
<evidence type="ECO:0000256" key="1">
    <source>
        <dbReference type="ARBA" id="ARBA00022691"/>
    </source>
</evidence>
<reference evidence="4 5" key="1">
    <citation type="submission" date="2017-02" db="EMBL/GenBank/DDBJ databases">
        <authorList>
            <person name="Peterson S.W."/>
        </authorList>
    </citation>
    <scope>NUCLEOTIDE SEQUENCE [LARGE SCALE GENOMIC DNA]</scope>
    <source>
        <strain evidence="4 5">LSP_Lj1</strain>
    </source>
</reference>
<sequence>MTERAPYRTIARVHTDFPSKFGVPRQSGLVPELLARVVFEPDFRSPDAVRGIEGFSHLWLVWEFDKSVSGRDWSPTVRPPRLGGHDRLGVFATRSPFRPNPIGLSSVRLVSVESAGEEAPVLVVGGADLVDGTPVLDIKPYIPYDVHPDATGGFIQTHPESWYRVSFPPELLGRVPEDRREALLGVLAHDPRPRFMDDSSRIFGLPFAGLDVRFTIDDTTVRVVDVAPLTPEPGAAWPGYR</sequence>
<gene>
    <name evidence="4" type="ORF">FM114_13125</name>
</gene>
<dbReference type="InterPro" id="IPR023370">
    <property type="entry name" value="TrmO-like_N"/>
</dbReference>
<dbReference type="PROSITE" id="PS01318">
    <property type="entry name" value="TSAA_1"/>
    <property type="match status" value="1"/>
</dbReference>
<dbReference type="InterPro" id="IPR036413">
    <property type="entry name" value="YaeB-like_sf"/>
</dbReference>
<dbReference type="NCBIfam" id="TIGR00104">
    <property type="entry name" value="tRNA_TsaA"/>
    <property type="match status" value="1"/>
</dbReference>
<protein>
    <submittedName>
        <fullName evidence="4">COG1720: Uncharacterized conserved protein</fullName>
    </submittedName>
</protein>
<feature type="domain" description="TsaA-like" evidence="3">
    <location>
        <begin position="7"/>
        <end position="150"/>
    </location>
</feature>
<dbReference type="Pfam" id="PF01980">
    <property type="entry name" value="TrmO_N"/>
    <property type="match status" value="1"/>
</dbReference>
<dbReference type="InterPro" id="IPR036414">
    <property type="entry name" value="YaeB_N_sf"/>
</dbReference>
<dbReference type="RefSeq" id="WP_094765581.1">
    <property type="nucleotide sequence ID" value="NZ_FUKQ01000047.1"/>
</dbReference>
<dbReference type="Proteomes" id="UP000188342">
    <property type="component" value="Unassembled WGS sequence"/>
</dbReference>
<dbReference type="InterPro" id="IPR040372">
    <property type="entry name" value="YaeB-like"/>
</dbReference>
<proteinExistence type="inferred from homology"/>
<dbReference type="AlphaFoldDB" id="A0A1R4KCL0"/>
<dbReference type="SUPFAM" id="SSF118196">
    <property type="entry name" value="YaeB-like"/>
    <property type="match status" value="1"/>
</dbReference>
<keyword evidence="1" id="KW-0949">S-adenosyl-L-methionine</keyword>
<accession>A0A1R4KCL0</accession>
<dbReference type="PANTHER" id="PTHR12818:SF0">
    <property type="entry name" value="TRNA (ADENINE(37)-N6)-METHYLTRANSFERASE"/>
    <property type="match status" value="1"/>
</dbReference>
<keyword evidence="5" id="KW-1185">Reference proteome</keyword>
<evidence type="ECO:0000259" key="3">
    <source>
        <dbReference type="PROSITE" id="PS51668"/>
    </source>
</evidence>